<dbReference type="InParanoid" id="M4E0A6"/>
<dbReference type="GO" id="GO:0046910">
    <property type="term" value="F:pectinesterase inhibitor activity"/>
    <property type="evidence" value="ECO:0007669"/>
    <property type="project" value="InterPro"/>
</dbReference>
<dbReference type="FunFam" id="1.20.140.40:FF:000008">
    <property type="entry name" value="Invertase/pectin methylesterase inhibitor family protein"/>
    <property type="match status" value="1"/>
</dbReference>
<dbReference type="GO" id="GO:0009505">
    <property type="term" value="C:plant-type cell wall"/>
    <property type="evidence" value="ECO:0000318"/>
    <property type="project" value="GO_Central"/>
</dbReference>
<evidence type="ECO:0000256" key="4">
    <source>
        <dbReference type="SAM" id="SignalP"/>
    </source>
</evidence>
<dbReference type="Pfam" id="PF04043">
    <property type="entry name" value="PMEI"/>
    <property type="match status" value="1"/>
</dbReference>
<dbReference type="InterPro" id="IPR006501">
    <property type="entry name" value="Pectinesterase_inhib_dom"/>
</dbReference>
<evidence type="ECO:0000313" key="6">
    <source>
        <dbReference type="EnsemblPlants" id="Bra022203.1-P"/>
    </source>
</evidence>
<dbReference type="Gramene" id="Bra022203.1">
    <property type="protein sequence ID" value="Bra022203.1-P"/>
    <property type="gene ID" value="Bra022203"/>
</dbReference>
<evidence type="ECO:0000313" key="7">
    <source>
        <dbReference type="Proteomes" id="UP000011750"/>
    </source>
</evidence>
<comment type="similarity">
    <text evidence="3">Belongs to the PMEI family.</text>
</comment>
<proteinExistence type="inferred from homology"/>
<dbReference type="AlphaFoldDB" id="M4E0A6"/>
<dbReference type="CDD" id="cd15797">
    <property type="entry name" value="PMEI"/>
    <property type="match status" value="1"/>
</dbReference>
<sequence>MFSVLPLLVLVLISITPLCSSYTPSDKVTKELVVQLCSKPTLYKNFCTAWLISDPKTLTLDLHGLLGMVIEKTQGFGFRTIKLTKGLLNTTTDPNLKMIYGFCLTDYEQSTKGIEVAKGYASSKVYFLAYMAAYKAMMAISDCETLIEAQPIPAYFSRRVVMFERMCSIALCLISLTFSEIKLQHFYNELVEYKLILDKEQSVGPTKQVKLGFLIGLVPRESLWC</sequence>
<dbReference type="NCBIfam" id="TIGR01614">
    <property type="entry name" value="PME_inhib"/>
    <property type="match status" value="1"/>
</dbReference>
<dbReference type="HOGENOM" id="CLU_107328_0_0_1"/>
<dbReference type="InterPro" id="IPR052421">
    <property type="entry name" value="PCW_Enzyme_Inhibitor"/>
</dbReference>
<dbReference type="PANTHER" id="PTHR36710">
    <property type="entry name" value="PECTINESTERASE INHIBITOR-LIKE"/>
    <property type="match status" value="1"/>
</dbReference>
<organism evidence="6 7">
    <name type="scientific">Brassica campestris</name>
    <name type="common">Field mustard</name>
    <dbReference type="NCBI Taxonomy" id="3711"/>
    <lineage>
        <taxon>Eukaryota</taxon>
        <taxon>Viridiplantae</taxon>
        <taxon>Streptophyta</taxon>
        <taxon>Embryophyta</taxon>
        <taxon>Tracheophyta</taxon>
        <taxon>Spermatophyta</taxon>
        <taxon>Magnoliopsida</taxon>
        <taxon>eudicotyledons</taxon>
        <taxon>Gunneridae</taxon>
        <taxon>Pentapetalae</taxon>
        <taxon>rosids</taxon>
        <taxon>malvids</taxon>
        <taxon>Brassicales</taxon>
        <taxon>Brassicaceae</taxon>
        <taxon>Brassiceae</taxon>
        <taxon>Brassica</taxon>
    </lineage>
</organism>
<dbReference type="EnsemblPlants" id="Bra022203.1">
    <property type="protein sequence ID" value="Bra022203.1-P"/>
    <property type="gene ID" value="Bra022203"/>
</dbReference>
<dbReference type="OMA" id="KIPYGSC"/>
<evidence type="ECO:0000256" key="3">
    <source>
        <dbReference type="ARBA" id="ARBA00038471"/>
    </source>
</evidence>
<dbReference type="InterPro" id="IPR035513">
    <property type="entry name" value="Invertase/methylesterase_inhib"/>
</dbReference>
<feature type="chain" id="PRO_5004051340" description="Pectinesterase inhibitor domain-containing protein" evidence="4">
    <location>
        <begin position="22"/>
        <end position="225"/>
    </location>
</feature>
<dbReference type="GO" id="GO:0004857">
    <property type="term" value="F:enzyme inhibitor activity"/>
    <property type="evidence" value="ECO:0000318"/>
    <property type="project" value="GO_Central"/>
</dbReference>
<reference evidence="6 7" key="2">
    <citation type="journal article" date="2018" name="Hortic Res">
        <title>Improved Brassica rapa reference genome by single-molecule sequencing and chromosome conformation capture technologies.</title>
        <authorList>
            <person name="Zhang L."/>
            <person name="Cai X."/>
            <person name="Wu J."/>
            <person name="Liu M."/>
            <person name="Grob S."/>
            <person name="Cheng F."/>
            <person name="Liang J."/>
            <person name="Cai C."/>
            <person name="Liu Z."/>
            <person name="Liu B."/>
            <person name="Wang F."/>
            <person name="Li S."/>
            <person name="Liu F."/>
            <person name="Li X."/>
            <person name="Cheng L."/>
            <person name="Yang W."/>
            <person name="Li M.H."/>
            <person name="Grossniklaus U."/>
            <person name="Zheng H."/>
            <person name="Wang X."/>
        </authorList>
    </citation>
    <scope>NUCLEOTIDE SEQUENCE [LARGE SCALE GENOMIC DNA]</scope>
    <source>
        <strain evidence="6 7">cv. Chiifu-401-42</strain>
    </source>
</reference>
<reference evidence="6 7" key="1">
    <citation type="journal article" date="2011" name="Nat. Genet.">
        <title>The genome of the mesopolyploid crop species Brassica rapa.</title>
        <authorList>
            <consortium name="Brassica rapa Genome Sequencing Project Consortium"/>
            <person name="Wang X."/>
            <person name="Wang H."/>
            <person name="Wang J."/>
            <person name="Sun R."/>
            <person name="Wu J."/>
            <person name="Liu S."/>
            <person name="Bai Y."/>
            <person name="Mun J.H."/>
            <person name="Bancroft I."/>
            <person name="Cheng F."/>
            <person name="Huang S."/>
            <person name="Li X."/>
            <person name="Hua W."/>
            <person name="Wang J."/>
            <person name="Wang X."/>
            <person name="Freeling M."/>
            <person name="Pires J.C."/>
            <person name="Paterson A.H."/>
            <person name="Chalhoub B."/>
            <person name="Wang B."/>
            <person name="Hayward A."/>
            <person name="Sharpe A.G."/>
            <person name="Park B.S."/>
            <person name="Weisshaar B."/>
            <person name="Liu B."/>
            <person name="Li B."/>
            <person name="Liu B."/>
            <person name="Tong C."/>
            <person name="Song C."/>
            <person name="Duran C."/>
            <person name="Peng C."/>
            <person name="Geng C."/>
            <person name="Koh C."/>
            <person name="Lin C."/>
            <person name="Edwards D."/>
            <person name="Mu D."/>
            <person name="Shen D."/>
            <person name="Soumpourou E."/>
            <person name="Li F."/>
            <person name="Fraser F."/>
            <person name="Conant G."/>
            <person name="Lassalle G."/>
            <person name="King G.J."/>
            <person name="Bonnema G."/>
            <person name="Tang H."/>
            <person name="Wang H."/>
            <person name="Belcram H."/>
            <person name="Zhou H."/>
            <person name="Hirakawa H."/>
            <person name="Abe H."/>
            <person name="Guo H."/>
            <person name="Wang H."/>
            <person name="Jin H."/>
            <person name="Parkin I.A."/>
            <person name="Batley J."/>
            <person name="Kim J.S."/>
            <person name="Just J."/>
            <person name="Li J."/>
            <person name="Xu J."/>
            <person name="Deng J."/>
            <person name="Kim J.A."/>
            <person name="Li J."/>
            <person name="Yu J."/>
            <person name="Meng J."/>
            <person name="Wang J."/>
            <person name="Min J."/>
            <person name="Poulain J."/>
            <person name="Wang J."/>
            <person name="Hatakeyama K."/>
            <person name="Wu K."/>
            <person name="Wang L."/>
            <person name="Fang L."/>
            <person name="Trick M."/>
            <person name="Links M.G."/>
            <person name="Zhao M."/>
            <person name="Jin M."/>
            <person name="Ramchiary N."/>
            <person name="Drou N."/>
            <person name="Berkman P.J."/>
            <person name="Cai Q."/>
            <person name="Huang Q."/>
            <person name="Li R."/>
            <person name="Tabata S."/>
            <person name="Cheng S."/>
            <person name="Zhang S."/>
            <person name="Zhang S."/>
            <person name="Huang S."/>
            <person name="Sato S."/>
            <person name="Sun S."/>
            <person name="Kwon S.J."/>
            <person name="Choi S.R."/>
            <person name="Lee T.H."/>
            <person name="Fan W."/>
            <person name="Zhao X."/>
            <person name="Tan X."/>
            <person name="Xu X."/>
            <person name="Wang Y."/>
            <person name="Qiu Y."/>
            <person name="Yin Y."/>
            <person name="Li Y."/>
            <person name="Du Y."/>
            <person name="Liao Y."/>
            <person name="Lim Y."/>
            <person name="Narusaka Y."/>
            <person name="Wang Y."/>
            <person name="Wang Z."/>
            <person name="Li Z."/>
            <person name="Wang Z."/>
            <person name="Xiong Z."/>
            <person name="Zhang Z."/>
        </authorList>
    </citation>
    <scope>NUCLEOTIDE SEQUENCE [LARGE SCALE GENOMIC DNA]</scope>
    <source>
        <strain evidence="6 7">cv. Chiifu-401-42</strain>
    </source>
</reference>
<evidence type="ECO:0000259" key="5">
    <source>
        <dbReference type="SMART" id="SM00856"/>
    </source>
</evidence>
<evidence type="ECO:0000256" key="2">
    <source>
        <dbReference type="ARBA" id="ARBA00023157"/>
    </source>
</evidence>
<name>M4E0A6_BRACM</name>
<dbReference type="Gene3D" id="1.20.140.40">
    <property type="entry name" value="Invertase/pectin methylesterase inhibitor family protein"/>
    <property type="match status" value="1"/>
</dbReference>
<dbReference type="PANTHER" id="PTHR36710:SF4">
    <property type="entry name" value="PLANT INVERTASE_PECTIN METHYLESTERASE INHIBITOR SUPERFAMILY PROTEIN"/>
    <property type="match status" value="1"/>
</dbReference>
<dbReference type="SMART" id="SM00856">
    <property type="entry name" value="PMEI"/>
    <property type="match status" value="1"/>
</dbReference>
<accession>M4E0A6</accession>
<dbReference type="SUPFAM" id="SSF101148">
    <property type="entry name" value="Plant invertase/pectin methylesterase inhibitor"/>
    <property type="match status" value="1"/>
</dbReference>
<evidence type="ECO:0000256" key="1">
    <source>
        <dbReference type="ARBA" id="ARBA00022729"/>
    </source>
</evidence>
<reference evidence="6" key="3">
    <citation type="submission" date="2023-03" db="UniProtKB">
        <authorList>
            <consortium name="EnsemblPlants"/>
        </authorList>
    </citation>
    <scope>IDENTIFICATION</scope>
    <source>
        <strain evidence="6">cv. Chiifu-401-42</strain>
    </source>
</reference>
<dbReference type="Proteomes" id="UP000011750">
    <property type="component" value="Chromosome A05"/>
</dbReference>
<dbReference type="GO" id="GO:0009827">
    <property type="term" value="P:plant-type cell wall modification"/>
    <property type="evidence" value="ECO:0000318"/>
    <property type="project" value="GO_Central"/>
</dbReference>
<feature type="signal peptide" evidence="4">
    <location>
        <begin position="1"/>
        <end position="21"/>
    </location>
</feature>
<feature type="domain" description="Pectinesterase inhibitor" evidence="5">
    <location>
        <begin position="28"/>
        <end position="173"/>
    </location>
</feature>
<protein>
    <recommendedName>
        <fullName evidence="5">Pectinesterase inhibitor domain-containing protein</fullName>
    </recommendedName>
</protein>
<dbReference type="InterPro" id="IPR034086">
    <property type="entry name" value="PMEI_plant"/>
</dbReference>
<keyword evidence="1 4" id="KW-0732">Signal</keyword>
<keyword evidence="2" id="KW-1015">Disulfide bond</keyword>
<keyword evidence="7" id="KW-1185">Reference proteome</keyword>